<comment type="caution">
    <text evidence="1">The sequence shown here is derived from an EMBL/GenBank/DDBJ whole genome shotgun (WGS) entry which is preliminary data.</text>
</comment>
<name>A0A6M1SH09_9HYPH</name>
<gene>
    <name evidence="1" type="ORF">G5575_01115</name>
</gene>
<evidence type="ECO:0000313" key="2">
    <source>
        <dbReference type="Proteomes" id="UP000474802"/>
    </source>
</evidence>
<evidence type="ECO:0000313" key="1">
    <source>
        <dbReference type="EMBL" id="NGP16470.1"/>
    </source>
</evidence>
<protein>
    <submittedName>
        <fullName evidence="1">Uncharacterized protein</fullName>
    </submittedName>
</protein>
<keyword evidence="2" id="KW-1185">Reference proteome</keyword>
<accession>A0A6M1SH09</accession>
<proteinExistence type="predicted"/>
<sequence>MADYEQLKPGMRTPHDAVVVEVTQIFGRSVADVASFDEIASLPVPVKQALAKAEALRSEAGLKRIVIRITDEKLWNPAWGRLVELVS</sequence>
<organism evidence="1 2">
    <name type="scientific">Devosia aurantiaca</name>
    <dbReference type="NCBI Taxonomy" id="2714858"/>
    <lineage>
        <taxon>Bacteria</taxon>
        <taxon>Pseudomonadati</taxon>
        <taxon>Pseudomonadota</taxon>
        <taxon>Alphaproteobacteria</taxon>
        <taxon>Hyphomicrobiales</taxon>
        <taxon>Devosiaceae</taxon>
        <taxon>Devosia</taxon>
    </lineage>
</organism>
<dbReference type="Proteomes" id="UP000474802">
    <property type="component" value="Unassembled WGS sequence"/>
</dbReference>
<dbReference type="RefSeq" id="WP_164532727.1">
    <property type="nucleotide sequence ID" value="NZ_JAALFG010000001.1"/>
</dbReference>
<reference evidence="1 2" key="1">
    <citation type="submission" date="2020-02" db="EMBL/GenBank/DDBJ databases">
        <authorList>
            <person name="Khan S.A."/>
            <person name="Jeon C.O."/>
            <person name="Chun B.H."/>
        </authorList>
    </citation>
    <scope>NUCLEOTIDE SEQUENCE [LARGE SCALE GENOMIC DNA]</scope>
    <source>
        <strain evidence="1 2">H239</strain>
    </source>
</reference>
<dbReference type="AlphaFoldDB" id="A0A6M1SH09"/>
<reference evidence="1 2" key="2">
    <citation type="submission" date="2020-03" db="EMBL/GenBank/DDBJ databases">
        <title>Devosia chinhatensis sp. nov., isolated from a hexachlorocyclohexane (HCH) dump site in India.</title>
        <authorList>
            <person name="Kumar M."/>
            <person name="Lal R."/>
        </authorList>
    </citation>
    <scope>NUCLEOTIDE SEQUENCE [LARGE SCALE GENOMIC DNA]</scope>
    <source>
        <strain evidence="1 2">H239</strain>
    </source>
</reference>
<dbReference type="EMBL" id="JAALFG010000001">
    <property type="protein sequence ID" value="NGP16470.1"/>
    <property type="molecule type" value="Genomic_DNA"/>
</dbReference>